<evidence type="ECO:0000256" key="1">
    <source>
        <dbReference type="SAM" id="MobiDB-lite"/>
    </source>
</evidence>
<gene>
    <name evidence="3" type="ORF">PSAL00342_LOCUS7664</name>
</gene>
<feature type="domain" description="Thioredoxin" evidence="2">
    <location>
        <begin position="66"/>
        <end position="146"/>
    </location>
</feature>
<dbReference type="PANTHER" id="PTHR21148">
    <property type="entry name" value="THIOREDOXIN DOMAIN-CONTAINING PROTEIN 9"/>
    <property type="match status" value="1"/>
</dbReference>
<accession>A0A7S3UHA2</accession>
<evidence type="ECO:0000259" key="2">
    <source>
        <dbReference type="Pfam" id="PF00085"/>
    </source>
</evidence>
<dbReference type="Pfam" id="PF00085">
    <property type="entry name" value="Thioredoxin"/>
    <property type="match status" value="1"/>
</dbReference>
<protein>
    <recommendedName>
        <fullName evidence="2">Thioredoxin domain-containing protein</fullName>
    </recommendedName>
</protein>
<reference evidence="3" key="1">
    <citation type="submission" date="2021-01" db="EMBL/GenBank/DDBJ databases">
        <authorList>
            <person name="Corre E."/>
            <person name="Pelletier E."/>
            <person name="Niang G."/>
            <person name="Scheremetjew M."/>
            <person name="Finn R."/>
            <person name="Kale V."/>
            <person name="Holt S."/>
            <person name="Cochrane G."/>
            <person name="Meng A."/>
            <person name="Brown T."/>
            <person name="Cohen L."/>
        </authorList>
    </citation>
    <scope>NUCLEOTIDE SEQUENCE</scope>
    <source>
        <strain evidence="3">CCMP1897</strain>
    </source>
</reference>
<dbReference type="SUPFAM" id="SSF52833">
    <property type="entry name" value="Thioredoxin-like"/>
    <property type="match status" value="1"/>
</dbReference>
<proteinExistence type="predicted"/>
<dbReference type="EMBL" id="HBIS01009452">
    <property type="protein sequence ID" value="CAE0613763.1"/>
    <property type="molecule type" value="Transcribed_RNA"/>
</dbReference>
<evidence type="ECO:0000313" key="3">
    <source>
        <dbReference type="EMBL" id="CAE0613763.1"/>
    </source>
</evidence>
<dbReference type="Gene3D" id="3.40.30.10">
    <property type="entry name" value="Glutaredoxin"/>
    <property type="match status" value="1"/>
</dbReference>
<dbReference type="CDD" id="cd02989">
    <property type="entry name" value="Phd_like_TxnDC9"/>
    <property type="match status" value="1"/>
</dbReference>
<dbReference type="AlphaFoldDB" id="A0A7S3UHA2"/>
<organism evidence="3">
    <name type="scientific">Picocystis salinarum</name>
    <dbReference type="NCBI Taxonomy" id="88271"/>
    <lineage>
        <taxon>Eukaryota</taxon>
        <taxon>Viridiplantae</taxon>
        <taxon>Chlorophyta</taxon>
        <taxon>Picocystophyceae</taxon>
        <taxon>Picocystales</taxon>
        <taxon>Picocystaceae</taxon>
        <taxon>Picocystis</taxon>
    </lineage>
</organism>
<sequence length="216" mass="24270">MEHAVMAAAQAMERVVDEQLASMEDVGDDDLKRIRMERVRTMKKKKEDEKKWREREHGVVQDLPDEKAFFDALKGEERFVCHFYRENRPCKVLDMHLQKLASKHMETKFARIDAEKSPFLTQRLNIWMLPTLAVVLDEKATDYVVGLDAFGGGLEFPTEALEDRLLSSQALLDSAPPPTAPPAHASDPDGPSTRAVRTGRALVAVGSDDESSDFSS</sequence>
<feature type="region of interest" description="Disordered" evidence="1">
    <location>
        <begin position="170"/>
        <end position="199"/>
    </location>
</feature>
<dbReference type="InterPro" id="IPR036249">
    <property type="entry name" value="Thioredoxin-like_sf"/>
</dbReference>
<name>A0A7S3UHA2_9CHLO</name>
<dbReference type="InterPro" id="IPR013766">
    <property type="entry name" value="Thioredoxin_domain"/>
</dbReference>